<dbReference type="EMBL" id="RQGA01000001">
    <property type="protein sequence ID" value="TGL45996.1"/>
    <property type="molecule type" value="Genomic_DNA"/>
</dbReference>
<dbReference type="GO" id="GO:0009307">
    <property type="term" value="P:DNA restriction-modification system"/>
    <property type="evidence" value="ECO:0007669"/>
    <property type="project" value="InterPro"/>
</dbReference>
<dbReference type="RefSeq" id="WP_135575454.1">
    <property type="nucleotide sequence ID" value="NZ_RQGA01000001.1"/>
</dbReference>
<comment type="caution">
    <text evidence="2">The sequence shown here is derived from an EMBL/GenBank/DDBJ whole genome shotgun (WGS) entry which is preliminary data.</text>
</comment>
<evidence type="ECO:0000313" key="2">
    <source>
        <dbReference type="EMBL" id="TGL45996.1"/>
    </source>
</evidence>
<protein>
    <submittedName>
        <fullName evidence="2">Restriction endonuclease</fullName>
    </submittedName>
</protein>
<name>A0A4R9JKH2_9LEPT</name>
<keyword evidence="2" id="KW-0255">Endonuclease</keyword>
<dbReference type="Proteomes" id="UP000298125">
    <property type="component" value="Unassembled WGS sequence"/>
</dbReference>
<feature type="domain" description="Restriction endonuclease type IV Mrr" evidence="1">
    <location>
        <begin position="61"/>
        <end position="119"/>
    </location>
</feature>
<organism evidence="2 3">
    <name type="scientific">Leptospira perdikensis</name>
    <dbReference type="NCBI Taxonomy" id="2484948"/>
    <lineage>
        <taxon>Bacteria</taxon>
        <taxon>Pseudomonadati</taxon>
        <taxon>Spirochaetota</taxon>
        <taxon>Spirochaetia</taxon>
        <taxon>Leptospirales</taxon>
        <taxon>Leptospiraceae</taxon>
        <taxon>Leptospira</taxon>
    </lineage>
</organism>
<keyword evidence="2" id="KW-0540">Nuclease</keyword>
<dbReference type="InterPro" id="IPR011335">
    <property type="entry name" value="Restrct_endonuc-II-like"/>
</dbReference>
<sequence length="286" mass="33119">MTNTGKDYELFVKSLQQAILNSESVATQKNIVIEVNKKLIDDCQIEREFDLYWEYELGGLIYKTIIECKDYNSKISVDKIDALIGKVRDLPDIKAVFATKQGYQSGAQKKAARNKIELLIVREQNDTDWRDSEGRPLIKKIIINMFICLPASINHFLPTVDSKWLEENNKQNIDSSFSLTGLDKDIIIEDIGRSDKYSLYDLSYRLSNIDGKRIGTFEEPINFDNAFLIYKELKLKIKSILLNYSIHKPIENPIEIDFSKELEGVIEYLERGKKKTIFKNGKIRNF</sequence>
<proteinExistence type="predicted"/>
<keyword evidence="3" id="KW-1185">Reference proteome</keyword>
<dbReference type="Gene3D" id="3.40.1350.10">
    <property type="match status" value="1"/>
</dbReference>
<dbReference type="InterPro" id="IPR011856">
    <property type="entry name" value="tRNA_endonuc-like_dom_sf"/>
</dbReference>
<dbReference type="Pfam" id="PF04471">
    <property type="entry name" value="Mrr_cat"/>
    <property type="match status" value="1"/>
</dbReference>
<dbReference type="OrthoDB" id="744987at2"/>
<dbReference type="GO" id="GO:0003677">
    <property type="term" value="F:DNA binding"/>
    <property type="evidence" value="ECO:0007669"/>
    <property type="project" value="InterPro"/>
</dbReference>
<reference evidence="2" key="1">
    <citation type="journal article" date="2019" name="PLoS Negl. Trop. Dis.">
        <title>Revisiting the worldwide diversity of Leptospira species in the environment.</title>
        <authorList>
            <person name="Vincent A.T."/>
            <person name="Schiettekatte O."/>
            <person name="Bourhy P."/>
            <person name="Veyrier F.J."/>
            <person name="Picardeau M."/>
        </authorList>
    </citation>
    <scope>NUCLEOTIDE SEQUENCE [LARGE SCALE GENOMIC DNA]</scope>
    <source>
        <strain evidence="2">201702692</strain>
    </source>
</reference>
<dbReference type="GO" id="GO:0004519">
    <property type="term" value="F:endonuclease activity"/>
    <property type="evidence" value="ECO:0007669"/>
    <property type="project" value="UniProtKB-KW"/>
</dbReference>
<keyword evidence="2" id="KW-0378">Hydrolase</keyword>
<evidence type="ECO:0000313" key="3">
    <source>
        <dbReference type="Proteomes" id="UP000298125"/>
    </source>
</evidence>
<accession>A0A4R9JKH2</accession>
<dbReference type="AlphaFoldDB" id="A0A4R9JKH2"/>
<gene>
    <name evidence="2" type="ORF">EHQ49_00935</name>
</gene>
<dbReference type="SUPFAM" id="SSF52980">
    <property type="entry name" value="Restriction endonuclease-like"/>
    <property type="match status" value="1"/>
</dbReference>
<dbReference type="InterPro" id="IPR007560">
    <property type="entry name" value="Restrct_endonuc_IV_Mrr"/>
</dbReference>
<evidence type="ECO:0000259" key="1">
    <source>
        <dbReference type="Pfam" id="PF04471"/>
    </source>
</evidence>